<dbReference type="EMBL" id="QKRB01000044">
    <property type="protein sequence ID" value="PZD95525.1"/>
    <property type="molecule type" value="Genomic_DNA"/>
</dbReference>
<dbReference type="GO" id="GO:0003677">
    <property type="term" value="F:DNA binding"/>
    <property type="evidence" value="ECO:0007669"/>
    <property type="project" value="UniProtKB-KW"/>
</dbReference>
<comment type="caution">
    <text evidence="3">The sequence shown here is derived from an EMBL/GenBank/DDBJ whole genome shotgun (WGS) entry which is preliminary data.</text>
</comment>
<evidence type="ECO:0000256" key="1">
    <source>
        <dbReference type="ARBA" id="ARBA00023125"/>
    </source>
</evidence>
<dbReference type="CDD" id="cd00093">
    <property type="entry name" value="HTH_XRE"/>
    <property type="match status" value="1"/>
</dbReference>
<dbReference type="PROSITE" id="PS50943">
    <property type="entry name" value="HTH_CROC1"/>
    <property type="match status" value="1"/>
</dbReference>
<dbReference type="Gene3D" id="1.10.260.40">
    <property type="entry name" value="lambda repressor-like DNA-binding domains"/>
    <property type="match status" value="1"/>
</dbReference>
<proteinExistence type="predicted"/>
<gene>
    <name evidence="3" type="ORF">DNH61_13425</name>
</gene>
<keyword evidence="1" id="KW-0238">DNA-binding</keyword>
<protein>
    <submittedName>
        <fullName evidence="3">Transcriptional regulator</fullName>
    </submittedName>
</protein>
<dbReference type="SMART" id="SM00530">
    <property type="entry name" value="HTH_XRE"/>
    <property type="match status" value="1"/>
</dbReference>
<dbReference type="SUPFAM" id="SSF47413">
    <property type="entry name" value="lambda repressor-like DNA-binding domains"/>
    <property type="match status" value="1"/>
</dbReference>
<dbReference type="InterPro" id="IPR010982">
    <property type="entry name" value="Lambda_DNA-bd_dom_sf"/>
</dbReference>
<evidence type="ECO:0000313" key="3">
    <source>
        <dbReference type="EMBL" id="PZD95525.1"/>
    </source>
</evidence>
<name>A0A2W1LKV5_9BACL</name>
<organism evidence="3 4">
    <name type="scientific">Paenibacillus sambharensis</name>
    <dbReference type="NCBI Taxonomy" id="1803190"/>
    <lineage>
        <taxon>Bacteria</taxon>
        <taxon>Bacillati</taxon>
        <taxon>Bacillota</taxon>
        <taxon>Bacilli</taxon>
        <taxon>Bacillales</taxon>
        <taxon>Paenibacillaceae</taxon>
        <taxon>Paenibacillus</taxon>
    </lineage>
</organism>
<dbReference type="Proteomes" id="UP000249522">
    <property type="component" value="Unassembled WGS sequence"/>
</dbReference>
<reference evidence="3 4" key="1">
    <citation type="submission" date="2018-06" db="EMBL/GenBank/DDBJ databases">
        <title>Paenibacillus imtechensis sp. nov.</title>
        <authorList>
            <person name="Pinnaka A.K."/>
            <person name="Singh H."/>
            <person name="Kaur M."/>
        </authorList>
    </citation>
    <scope>NUCLEOTIDE SEQUENCE [LARGE SCALE GENOMIC DNA]</scope>
    <source>
        <strain evidence="3 4">SMB1</strain>
    </source>
</reference>
<evidence type="ECO:0000313" key="4">
    <source>
        <dbReference type="Proteomes" id="UP000249522"/>
    </source>
</evidence>
<dbReference type="InterPro" id="IPR001387">
    <property type="entry name" value="Cro/C1-type_HTH"/>
</dbReference>
<sequence length="127" mass="14460">MSIGSRIAKLREQRGWTQEQTSSSLGISRAALSHYEKNRREPDTETLTKFADLFKVSIDYLVGRTDLPHRTLDPDVRQFSDALELSDEEILEKFALAIDGRKLSADEARRFIAFVRAERMMQGNGGQ</sequence>
<evidence type="ECO:0000259" key="2">
    <source>
        <dbReference type="PROSITE" id="PS50943"/>
    </source>
</evidence>
<dbReference type="RefSeq" id="WP_111147155.1">
    <property type="nucleotide sequence ID" value="NZ_QKRB01000044.1"/>
</dbReference>
<keyword evidence="4" id="KW-1185">Reference proteome</keyword>
<dbReference type="PANTHER" id="PTHR46558:SF11">
    <property type="entry name" value="HTH-TYPE TRANSCRIPTIONAL REGULATOR XRE"/>
    <property type="match status" value="1"/>
</dbReference>
<dbReference type="Pfam" id="PF01381">
    <property type="entry name" value="HTH_3"/>
    <property type="match status" value="1"/>
</dbReference>
<dbReference type="PANTHER" id="PTHR46558">
    <property type="entry name" value="TRACRIPTIONAL REGULATORY PROTEIN-RELATED-RELATED"/>
    <property type="match status" value="1"/>
</dbReference>
<dbReference type="OrthoDB" id="8115576at2"/>
<accession>A0A2W1LKV5</accession>
<dbReference type="AlphaFoldDB" id="A0A2W1LKV5"/>
<feature type="domain" description="HTH cro/C1-type" evidence="2">
    <location>
        <begin position="7"/>
        <end position="61"/>
    </location>
</feature>